<accession>A0A2I0VDK8</accession>
<dbReference type="EMBL" id="KZ503775">
    <property type="protein sequence ID" value="PKU61500.1"/>
    <property type="molecule type" value="Genomic_DNA"/>
</dbReference>
<evidence type="ECO:0000313" key="2">
    <source>
        <dbReference type="EMBL" id="PKU61500.1"/>
    </source>
</evidence>
<name>A0A2I0VDK8_9ASPA</name>
<gene>
    <name evidence="2" type="primary">PCMP-E73</name>
    <name evidence="2" type="ORF">MA16_Dca026014</name>
</gene>
<dbReference type="InterPro" id="IPR011990">
    <property type="entry name" value="TPR-like_helical_dom_sf"/>
</dbReference>
<evidence type="ECO:0000256" key="1">
    <source>
        <dbReference type="ARBA" id="ARBA00022737"/>
    </source>
</evidence>
<dbReference type="InterPro" id="IPR002885">
    <property type="entry name" value="PPR_rpt"/>
</dbReference>
<reference evidence="2 3" key="2">
    <citation type="journal article" date="2017" name="Nature">
        <title>The Apostasia genome and the evolution of orchids.</title>
        <authorList>
            <person name="Zhang G.Q."/>
            <person name="Liu K.W."/>
            <person name="Li Z."/>
            <person name="Lohaus R."/>
            <person name="Hsiao Y.Y."/>
            <person name="Niu S.C."/>
            <person name="Wang J.Y."/>
            <person name="Lin Y.C."/>
            <person name="Xu Q."/>
            <person name="Chen L.J."/>
            <person name="Yoshida K."/>
            <person name="Fujiwara S."/>
            <person name="Wang Z.W."/>
            <person name="Zhang Y.Q."/>
            <person name="Mitsuda N."/>
            <person name="Wang M."/>
            <person name="Liu G.H."/>
            <person name="Pecoraro L."/>
            <person name="Huang H.X."/>
            <person name="Xiao X.J."/>
            <person name="Lin M."/>
            <person name="Wu X.Y."/>
            <person name="Wu W.L."/>
            <person name="Chen Y.Y."/>
            <person name="Chang S.B."/>
            <person name="Sakamoto S."/>
            <person name="Ohme-Takagi M."/>
            <person name="Yagi M."/>
            <person name="Zeng S.J."/>
            <person name="Shen C.Y."/>
            <person name="Yeh C.M."/>
            <person name="Luo Y.B."/>
            <person name="Tsai W.C."/>
            <person name="Van de Peer Y."/>
            <person name="Liu Z.J."/>
        </authorList>
    </citation>
    <scope>NUCLEOTIDE SEQUENCE [LARGE SCALE GENOMIC DNA]</scope>
    <source>
        <tissue evidence="2">The whole plant</tissue>
    </source>
</reference>
<dbReference type="Gene3D" id="1.25.40.10">
    <property type="entry name" value="Tetratricopeptide repeat domain"/>
    <property type="match status" value="1"/>
</dbReference>
<dbReference type="AlphaFoldDB" id="A0A2I0VDK8"/>
<sequence>MVQGCAIHHGFEQFVYVPNGLVNMYARCGDIKSASKVFDEMKAKELGVIFAYVGTHPPHQLFLVGFMLGKAAKVAFEKYLCRILLATTLKWVALIDFFLASRDKYVGASTHRVNYIGIELLSSQKTHFIMESIKKYTDRCLADGLLEGTPFMYSSMKHLEFDCVDQPGYTIASDLNSVYRAHWRVAGGSHRFFSRTTVQQCDVVYLSTAALYNFLENLTEGGALQRVWNAVHPTIRV</sequence>
<proteinExistence type="predicted"/>
<organism evidence="2 3">
    <name type="scientific">Dendrobium catenatum</name>
    <dbReference type="NCBI Taxonomy" id="906689"/>
    <lineage>
        <taxon>Eukaryota</taxon>
        <taxon>Viridiplantae</taxon>
        <taxon>Streptophyta</taxon>
        <taxon>Embryophyta</taxon>
        <taxon>Tracheophyta</taxon>
        <taxon>Spermatophyta</taxon>
        <taxon>Magnoliopsida</taxon>
        <taxon>Liliopsida</taxon>
        <taxon>Asparagales</taxon>
        <taxon>Orchidaceae</taxon>
        <taxon>Epidendroideae</taxon>
        <taxon>Malaxideae</taxon>
        <taxon>Dendrobiinae</taxon>
        <taxon>Dendrobium</taxon>
    </lineage>
</organism>
<keyword evidence="1" id="KW-0677">Repeat</keyword>
<protein>
    <submittedName>
        <fullName evidence="2">Pentatricopeptide repeat-containing protein</fullName>
    </submittedName>
</protein>
<keyword evidence="3" id="KW-1185">Reference proteome</keyword>
<dbReference type="NCBIfam" id="TIGR00756">
    <property type="entry name" value="PPR"/>
    <property type="match status" value="1"/>
</dbReference>
<evidence type="ECO:0000313" key="3">
    <source>
        <dbReference type="Proteomes" id="UP000233837"/>
    </source>
</evidence>
<dbReference type="Proteomes" id="UP000233837">
    <property type="component" value="Unassembled WGS sequence"/>
</dbReference>
<reference evidence="2 3" key="1">
    <citation type="journal article" date="2016" name="Sci. Rep.">
        <title>The Dendrobium catenatum Lindl. genome sequence provides insights into polysaccharide synthase, floral development and adaptive evolution.</title>
        <authorList>
            <person name="Zhang G.Q."/>
            <person name="Xu Q."/>
            <person name="Bian C."/>
            <person name="Tsai W.C."/>
            <person name="Yeh C.M."/>
            <person name="Liu K.W."/>
            <person name="Yoshida K."/>
            <person name="Zhang L.S."/>
            <person name="Chang S.B."/>
            <person name="Chen F."/>
            <person name="Shi Y."/>
            <person name="Su Y.Y."/>
            <person name="Zhang Y.Q."/>
            <person name="Chen L.J."/>
            <person name="Yin Y."/>
            <person name="Lin M."/>
            <person name="Huang H."/>
            <person name="Deng H."/>
            <person name="Wang Z.W."/>
            <person name="Zhu S.L."/>
            <person name="Zhao X."/>
            <person name="Deng C."/>
            <person name="Niu S.C."/>
            <person name="Huang J."/>
            <person name="Wang M."/>
            <person name="Liu G.H."/>
            <person name="Yang H.J."/>
            <person name="Xiao X.J."/>
            <person name="Hsiao Y.Y."/>
            <person name="Wu W.L."/>
            <person name="Chen Y.Y."/>
            <person name="Mitsuda N."/>
            <person name="Ohme-Takagi M."/>
            <person name="Luo Y.B."/>
            <person name="Van de Peer Y."/>
            <person name="Liu Z.J."/>
        </authorList>
    </citation>
    <scope>NUCLEOTIDE SEQUENCE [LARGE SCALE GENOMIC DNA]</scope>
    <source>
        <tissue evidence="2">The whole plant</tissue>
    </source>
</reference>